<dbReference type="PROSITE" id="PS50005">
    <property type="entry name" value="TPR"/>
    <property type="match status" value="2"/>
</dbReference>
<reference evidence="4" key="1">
    <citation type="submission" date="2020-01" db="EMBL/GenBank/DDBJ databases">
        <title>Development of genomics and gene disruption for Polysphondylium violaceum indicates a role for the polyketide synthase stlB in stalk morphogenesis.</title>
        <authorList>
            <person name="Narita B."/>
            <person name="Kawabe Y."/>
            <person name="Kin K."/>
            <person name="Saito T."/>
            <person name="Gibbs R."/>
            <person name="Kuspa A."/>
            <person name="Muzny D."/>
            <person name="Queller D."/>
            <person name="Richards S."/>
            <person name="Strassman J."/>
            <person name="Sucgang R."/>
            <person name="Worley K."/>
            <person name="Schaap P."/>
        </authorList>
    </citation>
    <scope>NUCLEOTIDE SEQUENCE</scope>
    <source>
        <strain evidence="4">QSvi11</strain>
    </source>
</reference>
<organism evidence="4 5">
    <name type="scientific">Polysphondylium violaceum</name>
    <dbReference type="NCBI Taxonomy" id="133409"/>
    <lineage>
        <taxon>Eukaryota</taxon>
        <taxon>Amoebozoa</taxon>
        <taxon>Evosea</taxon>
        <taxon>Eumycetozoa</taxon>
        <taxon>Dictyostelia</taxon>
        <taxon>Dictyosteliales</taxon>
        <taxon>Dictyosteliaceae</taxon>
        <taxon>Polysphondylium</taxon>
    </lineage>
</organism>
<proteinExistence type="inferred from homology"/>
<dbReference type="Proteomes" id="UP000695562">
    <property type="component" value="Unassembled WGS sequence"/>
</dbReference>
<dbReference type="Pfam" id="PF13181">
    <property type="entry name" value="TPR_8"/>
    <property type="match status" value="2"/>
</dbReference>
<dbReference type="SMART" id="SM00028">
    <property type="entry name" value="TPR"/>
    <property type="match status" value="4"/>
</dbReference>
<dbReference type="OrthoDB" id="1926212at2759"/>
<sequence length="514" mass="59658">MKASSLFNFRNISRCRLLSLYNNNSLKSHTPLSLLSQNKSSLPINNLSNFQYRYRYFSTATNGINNSSNDYNSLIKSSKSLADKEDYQHCLNTLDQAIQLNSSDPKAYIFKGDLYLLLRDINQSVQCYSKALELSPSSHDCLFSLGKCYSILQQYDKAIEYFQQALSINQKDISTLQWIGDSYLEDYVLSYTNSNDNNREKVDKALFYYTKVLELDSTNTKALLGVASTMSDPNMAIPIFHQIIEMKNTVSANSNSNNSNERIITKEPIYQSPEYLATLNLARYHENKNEKKSALDYYKRALEIHASGAILSSISRLHTPDNLEEALSFIDSAIQLENDNIYYQYQKADILRLLHRYSEAQPYFYNFLQQLWTQKDNGDPYEAMFRIITCHYLLICNSFILNEVNQKQQQQKQHLLNLNQKDNINIDLVKMKPQDVQQLLDKSRLLLDYFKSIENNNNNQQLLDILIKGLSVIEISCQDSIMIHQYGQEQNPTFKPIDQKFYDFVESISKNYFI</sequence>
<dbReference type="Gene3D" id="1.25.40.10">
    <property type="entry name" value="Tetratricopeptide repeat domain"/>
    <property type="match status" value="2"/>
</dbReference>
<feature type="repeat" description="TPR" evidence="3">
    <location>
        <begin position="105"/>
        <end position="138"/>
    </location>
</feature>
<dbReference type="AlphaFoldDB" id="A0A8J4V205"/>
<evidence type="ECO:0000313" key="4">
    <source>
        <dbReference type="EMBL" id="KAF2070982.1"/>
    </source>
</evidence>
<comment type="caution">
    <text evidence="4">The sequence shown here is derived from an EMBL/GenBank/DDBJ whole genome shotgun (WGS) entry which is preliminary data.</text>
</comment>
<evidence type="ECO:0000256" key="2">
    <source>
        <dbReference type="ARBA" id="ARBA00038210"/>
    </source>
</evidence>
<feature type="repeat" description="TPR" evidence="3">
    <location>
        <begin position="139"/>
        <end position="172"/>
    </location>
</feature>
<dbReference type="PANTHER" id="PTHR12558:SF13">
    <property type="entry name" value="CELL DIVISION CYCLE PROTEIN 27 HOMOLOG"/>
    <property type="match status" value="1"/>
</dbReference>
<keyword evidence="1 3" id="KW-0802">TPR repeat</keyword>
<evidence type="ECO:0000313" key="5">
    <source>
        <dbReference type="Proteomes" id="UP000695562"/>
    </source>
</evidence>
<evidence type="ECO:0008006" key="6">
    <source>
        <dbReference type="Google" id="ProtNLM"/>
    </source>
</evidence>
<dbReference type="SUPFAM" id="SSF48452">
    <property type="entry name" value="TPR-like"/>
    <property type="match status" value="1"/>
</dbReference>
<protein>
    <recommendedName>
        <fullName evidence="6">TPR repeat-containing protein</fullName>
    </recommendedName>
</protein>
<accession>A0A8J4V205</accession>
<keyword evidence="5" id="KW-1185">Reference proteome</keyword>
<dbReference type="Pfam" id="PF00515">
    <property type="entry name" value="TPR_1"/>
    <property type="match status" value="1"/>
</dbReference>
<name>A0A8J4V205_9MYCE</name>
<gene>
    <name evidence="4" type="ORF">CYY_007698</name>
</gene>
<comment type="similarity">
    <text evidence="2">Belongs to the APC3/CDC27 family.</text>
</comment>
<evidence type="ECO:0000256" key="1">
    <source>
        <dbReference type="ARBA" id="ARBA00022803"/>
    </source>
</evidence>
<dbReference type="SUPFAM" id="SSF81901">
    <property type="entry name" value="HCP-like"/>
    <property type="match status" value="1"/>
</dbReference>
<dbReference type="PROSITE" id="PS50293">
    <property type="entry name" value="TPR_REGION"/>
    <property type="match status" value="1"/>
</dbReference>
<dbReference type="EMBL" id="AJWJ01000425">
    <property type="protein sequence ID" value="KAF2070982.1"/>
    <property type="molecule type" value="Genomic_DNA"/>
</dbReference>
<dbReference type="InterPro" id="IPR019734">
    <property type="entry name" value="TPR_rpt"/>
</dbReference>
<dbReference type="InterPro" id="IPR011990">
    <property type="entry name" value="TPR-like_helical_dom_sf"/>
</dbReference>
<evidence type="ECO:0000256" key="3">
    <source>
        <dbReference type="PROSITE-ProRule" id="PRU00339"/>
    </source>
</evidence>
<dbReference type="PANTHER" id="PTHR12558">
    <property type="entry name" value="CELL DIVISION CYCLE 16,23,27"/>
    <property type="match status" value="1"/>
</dbReference>